<dbReference type="Proteomes" id="UP001197093">
    <property type="component" value="Unassembled WGS sequence"/>
</dbReference>
<name>A0AAD4EZH6_9PEZI</name>
<dbReference type="InterPro" id="IPR010730">
    <property type="entry name" value="HET"/>
</dbReference>
<gene>
    <name evidence="2" type="ORF">NEMBOFW57_000104</name>
</gene>
<organism evidence="2 3">
    <name type="scientific">Staphylotrichum longicolle</name>
    <dbReference type="NCBI Taxonomy" id="669026"/>
    <lineage>
        <taxon>Eukaryota</taxon>
        <taxon>Fungi</taxon>
        <taxon>Dikarya</taxon>
        <taxon>Ascomycota</taxon>
        <taxon>Pezizomycotina</taxon>
        <taxon>Sordariomycetes</taxon>
        <taxon>Sordariomycetidae</taxon>
        <taxon>Sordariales</taxon>
        <taxon>Chaetomiaceae</taxon>
        <taxon>Staphylotrichum</taxon>
    </lineage>
</organism>
<dbReference type="EMBL" id="JAHCVI010000001">
    <property type="protein sequence ID" value="KAG7290109.1"/>
    <property type="molecule type" value="Genomic_DNA"/>
</dbReference>
<evidence type="ECO:0000313" key="2">
    <source>
        <dbReference type="EMBL" id="KAG7290109.1"/>
    </source>
</evidence>
<evidence type="ECO:0000313" key="3">
    <source>
        <dbReference type="Proteomes" id="UP001197093"/>
    </source>
</evidence>
<sequence>MRLINTSTLALQEFHNPTSTPAYAILSHTWSENPALEVTFQQFIAPPHTSLAENPGFAKITQTCLLAREKGLDWAWVDTCCIDKSSSAELTEAINSMWRWYAGAEVCFAFLEDWEDDSGAEEPPMTETTDERVAQFARCRWFTRGWTLQELIAPCRVEFYNRRWAYCGDKSSLITILSGITRICTNVLASADGLPTVPVAQRMSWAARRRTTRLEDAAYCLLGIFGINMPLLYGEGDKAFIRLQEEIIKESNDLTLFAWVAQPDRAAAQVYWGILAPSPREFEFCDEIETRVDPMHANECTITSKGVRVTPVHGGGLRIGTGKNRGGTYGMSLHCYARNSPRQADLGISLQQLGCDVYTRVRPDVVYNMPPRSDQDKARVFYVSKTVSPSRSVMMRASIGQAISLSRALEVLSYEYGIRPARSGAFWPEGHWDGQRRVFLTKGVGDFQCYVKLINESLGGKQMLLMCSMVREGGDTVGVEVRITDYRLCDGG</sequence>
<reference evidence="2" key="1">
    <citation type="submission" date="2023-02" db="EMBL/GenBank/DDBJ databases">
        <authorList>
            <person name="Palmer J.M."/>
        </authorList>
    </citation>
    <scope>NUCLEOTIDE SEQUENCE</scope>
    <source>
        <strain evidence="2">FW57</strain>
    </source>
</reference>
<accession>A0AAD4EZH6</accession>
<protein>
    <recommendedName>
        <fullName evidence="1">Heterokaryon incompatibility domain-containing protein</fullName>
    </recommendedName>
</protein>
<evidence type="ECO:0000259" key="1">
    <source>
        <dbReference type="Pfam" id="PF06985"/>
    </source>
</evidence>
<keyword evidence="3" id="KW-1185">Reference proteome</keyword>
<dbReference type="Pfam" id="PF06985">
    <property type="entry name" value="HET"/>
    <property type="match status" value="1"/>
</dbReference>
<dbReference type="PANTHER" id="PTHR10622">
    <property type="entry name" value="HET DOMAIN-CONTAINING PROTEIN"/>
    <property type="match status" value="1"/>
</dbReference>
<proteinExistence type="predicted"/>
<dbReference type="AlphaFoldDB" id="A0AAD4EZH6"/>
<comment type="caution">
    <text evidence="2">The sequence shown here is derived from an EMBL/GenBank/DDBJ whole genome shotgun (WGS) entry which is preliminary data.</text>
</comment>
<dbReference type="PANTHER" id="PTHR10622:SF12">
    <property type="entry name" value="HET DOMAIN-CONTAINING PROTEIN"/>
    <property type="match status" value="1"/>
</dbReference>
<feature type="domain" description="Heterokaryon incompatibility" evidence="1">
    <location>
        <begin position="23"/>
        <end position="150"/>
    </location>
</feature>